<evidence type="ECO:0000313" key="2">
    <source>
        <dbReference type="EMBL" id="MFC4346956.1"/>
    </source>
</evidence>
<name>A0ABV8U6Y4_9PROT</name>
<evidence type="ECO:0000313" key="3">
    <source>
        <dbReference type="Proteomes" id="UP001595776"/>
    </source>
</evidence>
<gene>
    <name evidence="2" type="ORF">ACFO5Q_03780</name>
</gene>
<keyword evidence="3" id="KW-1185">Reference proteome</keyword>
<proteinExistence type="predicted"/>
<dbReference type="Pfam" id="PF10098">
    <property type="entry name" value="DUF2336"/>
    <property type="match status" value="1"/>
</dbReference>
<reference evidence="3" key="1">
    <citation type="journal article" date="2019" name="Int. J. Syst. Evol. Microbiol.">
        <title>The Global Catalogue of Microorganisms (GCM) 10K type strain sequencing project: providing services to taxonomists for standard genome sequencing and annotation.</title>
        <authorList>
            <consortium name="The Broad Institute Genomics Platform"/>
            <consortium name="The Broad Institute Genome Sequencing Center for Infectious Disease"/>
            <person name="Wu L."/>
            <person name="Ma J."/>
        </authorList>
    </citation>
    <scope>NUCLEOTIDE SEQUENCE [LARGE SCALE GENOMIC DNA]</scope>
    <source>
        <strain evidence="3">CGMCC 1.15304</strain>
    </source>
</reference>
<feature type="region of interest" description="Disordered" evidence="1">
    <location>
        <begin position="337"/>
        <end position="359"/>
    </location>
</feature>
<protein>
    <submittedName>
        <fullName evidence="2">DUF2336 domain-containing protein</fullName>
    </submittedName>
</protein>
<comment type="caution">
    <text evidence="2">The sequence shown here is derived from an EMBL/GenBank/DDBJ whole genome shotgun (WGS) entry which is preliminary data.</text>
</comment>
<dbReference type="Proteomes" id="UP001595776">
    <property type="component" value="Unassembled WGS sequence"/>
</dbReference>
<organism evidence="2 3">
    <name type="scientific">Kordiimonas lipolytica</name>
    <dbReference type="NCBI Taxonomy" id="1662421"/>
    <lineage>
        <taxon>Bacteria</taxon>
        <taxon>Pseudomonadati</taxon>
        <taxon>Pseudomonadota</taxon>
        <taxon>Alphaproteobacteria</taxon>
        <taxon>Kordiimonadales</taxon>
        <taxon>Kordiimonadaceae</taxon>
        <taxon>Kordiimonas</taxon>
    </lineage>
</organism>
<dbReference type="InterPro" id="IPR019285">
    <property type="entry name" value="DUF2336"/>
</dbReference>
<evidence type="ECO:0000256" key="1">
    <source>
        <dbReference type="SAM" id="MobiDB-lite"/>
    </source>
</evidence>
<dbReference type="EMBL" id="JBHSCR010000002">
    <property type="protein sequence ID" value="MFC4346956.1"/>
    <property type="molecule type" value="Genomic_DNA"/>
</dbReference>
<accession>A0ABV8U6Y4</accession>
<feature type="compositionally biased region" description="Polar residues" evidence="1">
    <location>
        <begin position="343"/>
        <end position="359"/>
    </location>
</feature>
<dbReference type="RefSeq" id="WP_068147629.1">
    <property type="nucleotide sequence ID" value="NZ_JBHSCR010000002.1"/>
</dbReference>
<sequence length="359" mass="39431">MQNAVDAMSEKQPVTKPNTASDCISSLAVPERVTLARKAGEQLFPQNRDKEKYAAACLLAEALASDLCLQVRETLAFELRKYTRLPKTIITKIACDADEVAVPFLRVTPALSDSLMAELIPLLSDNAQLAIAVRSDIGAKASRQLICHANDNAALTVIGNPSVGIDDALASMVLDHFADNARVIEAIAKRPNLPLSIVTKILHHVGDQLRKELSERYGVDPAVAKTVMVNSTHETIWRQIRHATPGQVHAHVLDLRQNGKLSPELMLAMADRGCLAFLESGLAAFAGRILTEIREVLHLANLKQFQALMRDCNLEDGHIEHIHKLARRHYGARRARREVGNPSLWQSRPSGRMTPQSAA</sequence>